<protein>
    <submittedName>
        <fullName evidence="2">Cryptochrome/photolyase family protein</fullName>
    </submittedName>
</protein>
<feature type="compositionally biased region" description="Basic and acidic residues" evidence="1">
    <location>
        <begin position="168"/>
        <end position="182"/>
    </location>
</feature>
<comment type="caution">
    <text evidence="2">The sequence shown here is derived from an EMBL/GenBank/DDBJ whole genome shotgun (WGS) entry which is preliminary data.</text>
</comment>
<evidence type="ECO:0000313" key="3">
    <source>
        <dbReference type="Proteomes" id="UP000727993"/>
    </source>
</evidence>
<sequence>MTQLDTVWVLGDQLNRAVGALADRKPGDCRVLLVTSEAKTSGKRWHRQRLHLVLSAMAHFAAELRAEGFEVDHRRAPTLGAGLQAHLAENDVSQVIAMEPMSWDGRAMLTDAGVELVSNDQFLCHYDDFARWVNDRRSFKMEDFYRWQRVGLDVLIEPDGEPVGGRWNFDHDNREPPPRDGRSWPPLTRFELDDIDRAVVADLGADVWGAPPDGTWPISREQALIRLEEFIGNGLQQFGAHEDAMLADEWKMAHSALSSSMNLGLLHPAEIVDAVVDAYRAGTAPLNSVEGFLRQVIGWREYVWGLFWLWMPSFREANGLEANRPVPPAFTGESSTGMACVANTISHVERHGYAHHIERLMVLGNLALTAGVSPQAMTDWMWASFVDGAEWVMVPNVVGMALHADGGRMATKPYASGGAYINKMSDSCKGCRYDPKKRVGDDACPFTTLYWDFLARHEDVFAGNHRMARQVAGMRRLSDLPAVRERAVDVLAALDAGDL</sequence>
<dbReference type="Gene3D" id="1.10.579.10">
    <property type="entry name" value="DNA Cyclobutane Dipyrimidine Photolyase, subunit A, domain 3"/>
    <property type="match status" value="1"/>
</dbReference>
<organism evidence="2 3">
    <name type="scientific">Candidatus Neomicrothrix subdominans</name>
    <dbReference type="NCBI Taxonomy" id="2954438"/>
    <lineage>
        <taxon>Bacteria</taxon>
        <taxon>Bacillati</taxon>
        <taxon>Actinomycetota</taxon>
        <taxon>Acidimicrobiia</taxon>
        <taxon>Acidimicrobiales</taxon>
        <taxon>Microthrixaceae</taxon>
        <taxon>Candidatus Neomicrothrix</taxon>
    </lineage>
</organism>
<dbReference type="SUPFAM" id="SSF48173">
    <property type="entry name" value="Cryptochrome/photolyase FAD-binding domain"/>
    <property type="match status" value="1"/>
</dbReference>
<dbReference type="Gene3D" id="1.10.10.1710">
    <property type="entry name" value="Deoxyribodipyrimidine photolyase-related"/>
    <property type="match status" value="1"/>
</dbReference>
<dbReference type="EMBL" id="JADJZA010000009">
    <property type="protein sequence ID" value="MBK9298425.1"/>
    <property type="molecule type" value="Genomic_DNA"/>
</dbReference>
<evidence type="ECO:0000256" key="1">
    <source>
        <dbReference type="SAM" id="MobiDB-lite"/>
    </source>
</evidence>
<dbReference type="InterPro" id="IPR036134">
    <property type="entry name" value="Crypto/Photolyase_FAD-like_sf"/>
</dbReference>
<dbReference type="PANTHER" id="PTHR38657:SF1">
    <property type="entry name" value="SLR1343 PROTEIN"/>
    <property type="match status" value="1"/>
</dbReference>
<dbReference type="InterPro" id="IPR052551">
    <property type="entry name" value="UV-DNA_repair_photolyase"/>
</dbReference>
<dbReference type="InterPro" id="IPR007357">
    <property type="entry name" value="PhrB-like"/>
</dbReference>
<dbReference type="Pfam" id="PF04244">
    <property type="entry name" value="DPRP"/>
    <property type="match status" value="1"/>
</dbReference>
<dbReference type="Gene3D" id="3.40.50.620">
    <property type="entry name" value="HUPs"/>
    <property type="match status" value="1"/>
</dbReference>
<dbReference type="AlphaFoldDB" id="A0A936TH44"/>
<name>A0A936TH44_9ACTN</name>
<gene>
    <name evidence="2" type="ORF">IPN02_16675</name>
</gene>
<dbReference type="PANTHER" id="PTHR38657">
    <property type="entry name" value="SLR1343 PROTEIN"/>
    <property type="match status" value="1"/>
</dbReference>
<accession>A0A936TH44</accession>
<dbReference type="InterPro" id="IPR014729">
    <property type="entry name" value="Rossmann-like_a/b/a_fold"/>
</dbReference>
<reference evidence="2 3" key="1">
    <citation type="submission" date="2020-10" db="EMBL/GenBank/DDBJ databases">
        <title>Connecting structure to function with the recovery of over 1000 high-quality activated sludge metagenome-assembled genomes encoding full-length rRNA genes using long-read sequencing.</title>
        <authorList>
            <person name="Singleton C.M."/>
            <person name="Petriglieri F."/>
            <person name="Kristensen J.M."/>
            <person name="Kirkegaard R.H."/>
            <person name="Michaelsen T.Y."/>
            <person name="Andersen M.H."/>
            <person name="Karst S.M."/>
            <person name="Dueholm M.S."/>
            <person name="Nielsen P.H."/>
            <person name="Albertsen M."/>
        </authorList>
    </citation>
    <scope>NUCLEOTIDE SEQUENCE [LARGE SCALE GENOMIC DNA]</scope>
    <source>
        <strain evidence="2">Lyne_18-Q3-R50-59_MAXAC.006</strain>
    </source>
</reference>
<evidence type="ECO:0000313" key="2">
    <source>
        <dbReference type="EMBL" id="MBK9298425.1"/>
    </source>
</evidence>
<dbReference type="Gene3D" id="1.25.40.80">
    <property type="match status" value="1"/>
</dbReference>
<dbReference type="Proteomes" id="UP000727993">
    <property type="component" value="Unassembled WGS sequence"/>
</dbReference>
<feature type="region of interest" description="Disordered" evidence="1">
    <location>
        <begin position="166"/>
        <end position="185"/>
    </location>
</feature>
<proteinExistence type="predicted"/>